<evidence type="ECO:0008006" key="3">
    <source>
        <dbReference type="Google" id="ProtNLM"/>
    </source>
</evidence>
<dbReference type="EMBL" id="AYZJ01000020">
    <property type="protein sequence ID" value="KRN24918.1"/>
    <property type="molecule type" value="Genomic_DNA"/>
</dbReference>
<sequence>MHGGTFSAILKAKRSHAMKKTTALAASVLGLSTLAAATTYLNHVYWHKTLPNRLFKRVQRELAAPSTITGGWIDMNPDASLVDGKLLASYRGGVTTTSGTFHFTVAETGKLVTLDRI</sequence>
<dbReference type="PATRIC" id="fig|1423730.4.peg.1188"/>
<evidence type="ECO:0000313" key="1">
    <source>
        <dbReference type="EMBL" id="KRN24918.1"/>
    </source>
</evidence>
<organism evidence="1 2">
    <name type="scientific">Lacticaseibacillus camelliae DSM 22697 = JCM 13995</name>
    <dbReference type="NCBI Taxonomy" id="1423730"/>
    <lineage>
        <taxon>Bacteria</taxon>
        <taxon>Bacillati</taxon>
        <taxon>Bacillota</taxon>
        <taxon>Bacilli</taxon>
        <taxon>Lactobacillales</taxon>
        <taxon>Lactobacillaceae</taxon>
        <taxon>Lacticaseibacillus</taxon>
    </lineage>
</organism>
<keyword evidence="2" id="KW-1185">Reference proteome</keyword>
<reference evidence="1 2" key="1">
    <citation type="journal article" date="2015" name="Genome Announc.">
        <title>Expanding the biotechnology potential of lactobacilli through comparative genomics of 213 strains and associated genera.</title>
        <authorList>
            <person name="Sun Z."/>
            <person name="Harris H.M."/>
            <person name="McCann A."/>
            <person name="Guo C."/>
            <person name="Argimon S."/>
            <person name="Zhang W."/>
            <person name="Yang X."/>
            <person name="Jeffery I.B."/>
            <person name="Cooney J.C."/>
            <person name="Kagawa T.F."/>
            <person name="Liu W."/>
            <person name="Song Y."/>
            <person name="Salvetti E."/>
            <person name="Wrobel A."/>
            <person name="Rasinkangas P."/>
            <person name="Parkhill J."/>
            <person name="Rea M.C."/>
            <person name="O'Sullivan O."/>
            <person name="Ritari J."/>
            <person name="Douillard F.P."/>
            <person name="Paul Ross R."/>
            <person name="Yang R."/>
            <person name="Briner A.E."/>
            <person name="Felis G.E."/>
            <person name="de Vos W.M."/>
            <person name="Barrangou R."/>
            <person name="Klaenhammer T.R."/>
            <person name="Caufield P.W."/>
            <person name="Cui Y."/>
            <person name="Zhang H."/>
            <person name="O'Toole P.W."/>
        </authorList>
    </citation>
    <scope>NUCLEOTIDE SEQUENCE [LARGE SCALE GENOMIC DNA]</scope>
    <source>
        <strain evidence="1 2">DSM 22697</strain>
    </source>
</reference>
<dbReference type="AlphaFoldDB" id="A0A0R2FBV5"/>
<evidence type="ECO:0000313" key="2">
    <source>
        <dbReference type="Proteomes" id="UP000050865"/>
    </source>
</evidence>
<protein>
    <recommendedName>
        <fullName evidence="3">PepSY domain-containing protein</fullName>
    </recommendedName>
</protein>
<proteinExistence type="predicted"/>
<dbReference type="Proteomes" id="UP000050865">
    <property type="component" value="Unassembled WGS sequence"/>
</dbReference>
<accession>A0A0R2FBV5</accession>
<name>A0A0R2FBV5_9LACO</name>
<dbReference type="STRING" id="1423730.FC75_GL001134"/>
<comment type="caution">
    <text evidence="1">The sequence shown here is derived from an EMBL/GenBank/DDBJ whole genome shotgun (WGS) entry which is preliminary data.</text>
</comment>
<gene>
    <name evidence="1" type="ORF">FC75_GL001134</name>
</gene>